<feature type="compositionally biased region" description="Basic and acidic residues" evidence="12">
    <location>
        <begin position="583"/>
        <end position="594"/>
    </location>
</feature>
<feature type="domain" description="HSF-type DNA-binding" evidence="13">
    <location>
        <begin position="174"/>
        <end position="198"/>
    </location>
</feature>
<dbReference type="GO" id="GO:0032993">
    <property type="term" value="C:protein-DNA complex"/>
    <property type="evidence" value="ECO:0007669"/>
    <property type="project" value="UniProtKB-ARBA"/>
</dbReference>
<feature type="compositionally biased region" description="Polar residues" evidence="12">
    <location>
        <begin position="106"/>
        <end position="120"/>
    </location>
</feature>
<dbReference type="SUPFAM" id="SSF46785">
    <property type="entry name" value="Winged helix' DNA-binding domain"/>
    <property type="match status" value="1"/>
</dbReference>
<comment type="similarity">
    <text evidence="2 11">Belongs to the HSF family.</text>
</comment>
<evidence type="ECO:0000256" key="3">
    <source>
        <dbReference type="ARBA" id="ARBA00023015"/>
    </source>
</evidence>
<dbReference type="PANTHER" id="PTHR10015">
    <property type="entry name" value="HEAT SHOCK TRANSCRIPTION FACTOR"/>
    <property type="match status" value="1"/>
</dbReference>
<feature type="region of interest" description="Disordered" evidence="12">
    <location>
        <begin position="577"/>
        <end position="609"/>
    </location>
</feature>
<dbReference type="GO" id="GO:0043565">
    <property type="term" value="F:sequence-specific DNA binding"/>
    <property type="evidence" value="ECO:0007669"/>
    <property type="project" value="InterPro"/>
</dbReference>
<dbReference type="Pfam" id="PF00447">
    <property type="entry name" value="HSF_DNA-bind"/>
    <property type="match status" value="1"/>
</dbReference>
<feature type="region of interest" description="Disordered" evidence="12">
    <location>
        <begin position="104"/>
        <end position="131"/>
    </location>
</feature>
<keyword evidence="6" id="KW-0539">Nucleus</keyword>
<dbReference type="Proteomes" id="UP001360560">
    <property type="component" value="Unassembled WGS sequence"/>
</dbReference>
<dbReference type="AlphaFoldDB" id="A0AAV5QMJ2"/>
<dbReference type="PROSITE" id="PS00434">
    <property type="entry name" value="HSF_DOMAIN"/>
    <property type="match status" value="1"/>
</dbReference>
<evidence type="ECO:0000256" key="5">
    <source>
        <dbReference type="ARBA" id="ARBA00023163"/>
    </source>
</evidence>
<evidence type="ECO:0000256" key="4">
    <source>
        <dbReference type="ARBA" id="ARBA00023125"/>
    </source>
</evidence>
<keyword evidence="15" id="KW-1185">Reference proteome</keyword>
<dbReference type="InterPro" id="IPR000232">
    <property type="entry name" value="HSF_DNA-bd"/>
</dbReference>
<evidence type="ECO:0000313" key="14">
    <source>
        <dbReference type="EMBL" id="GMM35854.1"/>
    </source>
</evidence>
<sequence length="609" mass="67273">MSQQNSHAEPNQNDIDIDIDPIINSAELVLPEEYSQSHPFSRTNDTPLSNELQLVSPSTQYFGVPSSYVNMIDGYLALDSLDRTNGELKSSDLLKNVKKEMDKTQVIDSGSAPSNTLNSGKSKKAPSQPKSRPAFVMKLWLMVNDTNNFAHIQWSPDGKSFKVINRESFMKTILPKYFKHSNFSSFVRQLNMYGWHKVQDMNVGSNTSASDEIWQFENPNFQKNREDLLDNIVRNKSVKNGRDDVEELDVNLVVNELNKIKANQGLIADDLRRVRQDNSLLWQEVILARDRYNKQNETLNTILRFIASVFSGNSSSGQREIGFDGVNSNNPLLSALFDAVKKSNANNNNNSTVSDITSLTPTNESVIEDNINDTPTVSKPRLMLTDGAYNESPLVEEPATIRTLSSNPSTRRNSNIAPLAIIDELPNDIISPATLGSINSGISDPTSSNNNIDFNFPENDITNTKIVTNEASAINNDASRGSSISKVNGILSNITSTNEIVKSKKNNDATIESLHSNIIKQEESIGNLADLISRYIPDNDYDRALSPGGSHEFDVDQFLANDKGGLASTSDVSAINGISELPDSDKVSTKRGISDIDDEESNKTKMAKQ</sequence>
<evidence type="ECO:0000256" key="10">
    <source>
        <dbReference type="ARBA" id="ARBA00084017"/>
    </source>
</evidence>
<dbReference type="RefSeq" id="XP_064852850.1">
    <property type="nucleotide sequence ID" value="XM_064996778.1"/>
</dbReference>
<evidence type="ECO:0000256" key="12">
    <source>
        <dbReference type="SAM" id="MobiDB-lite"/>
    </source>
</evidence>
<dbReference type="PANTHER" id="PTHR10015:SF427">
    <property type="entry name" value="HEAT SHOCK FACTOR PROTEIN"/>
    <property type="match status" value="1"/>
</dbReference>
<evidence type="ECO:0000256" key="8">
    <source>
        <dbReference type="ARBA" id="ARBA00062447"/>
    </source>
</evidence>
<accession>A0AAV5QMJ2</accession>
<dbReference type="InterPro" id="IPR036388">
    <property type="entry name" value="WH-like_DNA-bd_sf"/>
</dbReference>
<evidence type="ECO:0000256" key="1">
    <source>
        <dbReference type="ARBA" id="ARBA00004123"/>
    </source>
</evidence>
<gene>
    <name evidence="14" type="ORF">DASC09_031790</name>
</gene>
<dbReference type="Gene3D" id="1.10.10.10">
    <property type="entry name" value="Winged helix-like DNA-binding domain superfamily/Winged helix DNA-binding domain"/>
    <property type="match status" value="1"/>
</dbReference>
<dbReference type="GO" id="GO:0005634">
    <property type="term" value="C:nucleus"/>
    <property type="evidence" value="ECO:0007669"/>
    <property type="project" value="UniProtKB-SubCell"/>
</dbReference>
<evidence type="ECO:0000256" key="6">
    <source>
        <dbReference type="ARBA" id="ARBA00023242"/>
    </source>
</evidence>
<name>A0AAV5QMJ2_9ASCO</name>
<dbReference type="SMART" id="SM00415">
    <property type="entry name" value="HSF"/>
    <property type="match status" value="1"/>
</dbReference>
<evidence type="ECO:0000256" key="2">
    <source>
        <dbReference type="ARBA" id="ARBA00006403"/>
    </source>
</evidence>
<evidence type="ECO:0000313" key="15">
    <source>
        <dbReference type="Proteomes" id="UP001360560"/>
    </source>
</evidence>
<comment type="subunit">
    <text evidence="8">Homotrimer. Homotrimerization increases the affinity of HSF1 to DNA.</text>
</comment>
<dbReference type="GO" id="GO:0003700">
    <property type="term" value="F:DNA-binding transcription factor activity"/>
    <property type="evidence" value="ECO:0007669"/>
    <property type="project" value="InterPro"/>
</dbReference>
<evidence type="ECO:0000256" key="9">
    <source>
        <dbReference type="ARBA" id="ARBA00068818"/>
    </source>
</evidence>
<dbReference type="EMBL" id="BTFZ01000011">
    <property type="protein sequence ID" value="GMM35854.1"/>
    <property type="molecule type" value="Genomic_DNA"/>
</dbReference>
<dbReference type="PRINTS" id="PR00056">
    <property type="entry name" value="HSFDOMAIN"/>
</dbReference>
<proteinExistence type="inferred from homology"/>
<evidence type="ECO:0000259" key="13">
    <source>
        <dbReference type="PROSITE" id="PS00434"/>
    </source>
</evidence>
<keyword evidence="4" id="KW-0238">DNA-binding</keyword>
<reference evidence="14 15" key="1">
    <citation type="journal article" date="2023" name="Elife">
        <title>Identification of key yeast species and microbe-microbe interactions impacting larval growth of Drosophila in the wild.</title>
        <authorList>
            <person name="Mure A."/>
            <person name="Sugiura Y."/>
            <person name="Maeda R."/>
            <person name="Honda K."/>
            <person name="Sakurai N."/>
            <person name="Takahashi Y."/>
            <person name="Watada M."/>
            <person name="Katoh T."/>
            <person name="Gotoh A."/>
            <person name="Gotoh Y."/>
            <person name="Taniguchi I."/>
            <person name="Nakamura K."/>
            <person name="Hayashi T."/>
            <person name="Katayama T."/>
            <person name="Uemura T."/>
            <person name="Hattori Y."/>
        </authorList>
    </citation>
    <scope>NUCLEOTIDE SEQUENCE [LARGE SCALE GENOMIC DNA]</scope>
    <source>
        <strain evidence="14 15">SC-9</strain>
    </source>
</reference>
<comment type="caution">
    <text evidence="14">The sequence shown here is derived from an EMBL/GenBank/DDBJ whole genome shotgun (WGS) entry which is preliminary data.</text>
</comment>
<dbReference type="FunFam" id="1.10.10.10:FF:000027">
    <property type="entry name" value="Heat shock transcription factor 1"/>
    <property type="match status" value="1"/>
</dbReference>
<dbReference type="GeneID" id="90073829"/>
<keyword evidence="3" id="KW-0805">Transcription regulation</keyword>
<keyword evidence="5" id="KW-0804">Transcription</keyword>
<comment type="function">
    <text evidence="7">DNA-binding transcription factor that specifically binds heat shock promoter elements (HSE) and activates transcription.</text>
</comment>
<protein>
    <recommendedName>
        <fullName evidence="9">Heat shock transcription factor</fullName>
    </recommendedName>
    <alternativeName>
        <fullName evidence="10">Heat shock factor protein</fullName>
    </alternativeName>
</protein>
<comment type="subcellular location">
    <subcellularLocation>
        <location evidence="1">Nucleus</location>
    </subcellularLocation>
</comment>
<evidence type="ECO:0000256" key="7">
    <source>
        <dbReference type="ARBA" id="ARBA00059868"/>
    </source>
</evidence>
<organism evidence="14 15">
    <name type="scientific">Saccharomycopsis crataegensis</name>
    <dbReference type="NCBI Taxonomy" id="43959"/>
    <lineage>
        <taxon>Eukaryota</taxon>
        <taxon>Fungi</taxon>
        <taxon>Dikarya</taxon>
        <taxon>Ascomycota</taxon>
        <taxon>Saccharomycotina</taxon>
        <taxon>Saccharomycetes</taxon>
        <taxon>Saccharomycopsidaceae</taxon>
        <taxon>Saccharomycopsis</taxon>
    </lineage>
</organism>
<dbReference type="InterPro" id="IPR036390">
    <property type="entry name" value="WH_DNA-bd_sf"/>
</dbReference>
<evidence type="ECO:0000256" key="11">
    <source>
        <dbReference type="RuleBase" id="RU004020"/>
    </source>
</evidence>